<evidence type="ECO:0000313" key="9">
    <source>
        <dbReference type="EMBL" id="QNA45992.1"/>
    </source>
</evidence>
<dbReference type="GO" id="GO:0004065">
    <property type="term" value="F:arylsulfatase activity"/>
    <property type="evidence" value="ECO:0007669"/>
    <property type="project" value="TreeGrafter"/>
</dbReference>
<feature type="chain" id="PRO_5028907517" evidence="7">
    <location>
        <begin position="24"/>
        <end position="498"/>
    </location>
</feature>
<dbReference type="SUPFAM" id="SSF53649">
    <property type="entry name" value="Alkaline phosphatase-like"/>
    <property type="match status" value="1"/>
</dbReference>
<dbReference type="Gene3D" id="3.30.1120.10">
    <property type="match status" value="1"/>
</dbReference>
<dbReference type="Proteomes" id="UP000515344">
    <property type="component" value="Chromosome"/>
</dbReference>
<proteinExistence type="inferred from homology"/>
<dbReference type="RefSeq" id="WP_182805531.1">
    <property type="nucleotide sequence ID" value="NZ_CP060007.1"/>
</dbReference>
<evidence type="ECO:0000256" key="1">
    <source>
        <dbReference type="ARBA" id="ARBA00001913"/>
    </source>
</evidence>
<dbReference type="InterPro" id="IPR024607">
    <property type="entry name" value="Sulfatase_CS"/>
</dbReference>
<keyword evidence="3" id="KW-0479">Metal-binding</keyword>
<dbReference type="PROSITE" id="PS00149">
    <property type="entry name" value="SULFATASE_2"/>
    <property type="match status" value="1"/>
</dbReference>
<dbReference type="PANTHER" id="PTHR42693:SF42">
    <property type="entry name" value="ARYLSULFATASE G"/>
    <property type="match status" value="1"/>
</dbReference>
<keyword evidence="10" id="KW-1185">Reference proteome</keyword>
<gene>
    <name evidence="9" type="ORF">H4075_07345</name>
</gene>
<dbReference type="Gene3D" id="3.40.720.10">
    <property type="entry name" value="Alkaline Phosphatase, subunit A"/>
    <property type="match status" value="1"/>
</dbReference>
<dbReference type="PROSITE" id="PS00523">
    <property type="entry name" value="SULFATASE_1"/>
    <property type="match status" value="1"/>
</dbReference>
<dbReference type="GO" id="GO:0046872">
    <property type="term" value="F:metal ion binding"/>
    <property type="evidence" value="ECO:0007669"/>
    <property type="project" value="UniProtKB-KW"/>
</dbReference>
<evidence type="ECO:0000256" key="5">
    <source>
        <dbReference type="ARBA" id="ARBA00022801"/>
    </source>
</evidence>
<protein>
    <submittedName>
        <fullName evidence="9">Sulfatase</fullName>
    </submittedName>
</protein>
<keyword evidence="6" id="KW-0106">Calcium</keyword>
<dbReference type="InterPro" id="IPR017850">
    <property type="entry name" value="Alkaline_phosphatase_core_sf"/>
</dbReference>
<dbReference type="Pfam" id="PF00884">
    <property type="entry name" value="Sulfatase"/>
    <property type="match status" value="1"/>
</dbReference>
<name>A0A7G5XKI9_9BACT</name>
<evidence type="ECO:0000259" key="8">
    <source>
        <dbReference type="Pfam" id="PF00884"/>
    </source>
</evidence>
<evidence type="ECO:0000256" key="7">
    <source>
        <dbReference type="SAM" id="SignalP"/>
    </source>
</evidence>
<accession>A0A7G5XKI9</accession>
<dbReference type="EMBL" id="CP060007">
    <property type="protein sequence ID" value="QNA45992.1"/>
    <property type="molecule type" value="Genomic_DNA"/>
</dbReference>
<dbReference type="AlphaFoldDB" id="A0A7G5XKI9"/>
<evidence type="ECO:0000256" key="4">
    <source>
        <dbReference type="ARBA" id="ARBA00022729"/>
    </source>
</evidence>
<reference evidence="10" key="1">
    <citation type="submission" date="2020-08" db="EMBL/GenBank/DDBJ databases">
        <title>Lacibacter sp. S13-6-6 genome sequencing.</title>
        <authorList>
            <person name="Jin L."/>
        </authorList>
    </citation>
    <scope>NUCLEOTIDE SEQUENCE [LARGE SCALE GENOMIC DNA]</scope>
    <source>
        <strain evidence="10">S13-6-6</strain>
    </source>
</reference>
<sequence>MQTSLKYLLVAFCSVVSVITTEAQTNKNKPNIIVILADDLGWKDLSCYGSTFYETPNLDALATKGIKFTNNYTTSPVCSPTRSSMMTGKNPINTKVTDWIKGRQENGKAKPFEKLITPATAFELSLSENTMAEHAMKNGYQTFFAGKWHLGEEEKYWPLSQGFQTNLGGWSKGGPYGKINDSTGGYFTPYSNPTLPDGPAGEYVTDRLANECISFIQKEKQSPFFLMYSLYAVHNPLQAPQALIRKYKEKQQRLGYTDKDRFVKNEAWMKYENDWKLRLVQDHAVYAAMIENMDWNIGRIIQSLKEKGLLENTLIIFTSDNGGLSTAEGSPTTNTPLRAGKGWLYEGGIRVPMVMYWKDKLQQGTVSDIPVTTSDIFSTVVTAMNKNYKKEPAVEGENILKLLSNRSKSTDRALYWYYPHYSNQGGKPGAAIRKGNYKLIYHYEDESIELYDISVDIGEKKNLAAQNVQVAKQLKNQLDKWLASNKAGGFTPNPGYKQ</sequence>
<dbReference type="PANTHER" id="PTHR42693">
    <property type="entry name" value="ARYLSULFATASE FAMILY MEMBER"/>
    <property type="match status" value="1"/>
</dbReference>
<comment type="cofactor">
    <cofactor evidence="1">
        <name>Ca(2+)</name>
        <dbReference type="ChEBI" id="CHEBI:29108"/>
    </cofactor>
</comment>
<evidence type="ECO:0000256" key="3">
    <source>
        <dbReference type="ARBA" id="ARBA00022723"/>
    </source>
</evidence>
<dbReference type="InterPro" id="IPR050738">
    <property type="entry name" value="Sulfatase"/>
</dbReference>
<feature type="domain" description="Sulfatase N-terminal" evidence="8">
    <location>
        <begin position="30"/>
        <end position="385"/>
    </location>
</feature>
<evidence type="ECO:0000256" key="2">
    <source>
        <dbReference type="ARBA" id="ARBA00008779"/>
    </source>
</evidence>
<feature type="signal peptide" evidence="7">
    <location>
        <begin position="1"/>
        <end position="23"/>
    </location>
</feature>
<dbReference type="KEGG" id="lacs:H4075_07345"/>
<dbReference type="CDD" id="cd16144">
    <property type="entry name" value="ARS_like"/>
    <property type="match status" value="1"/>
</dbReference>
<keyword evidence="4 7" id="KW-0732">Signal</keyword>
<evidence type="ECO:0000313" key="10">
    <source>
        <dbReference type="Proteomes" id="UP000515344"/>
    </source>
</evidence>
<organism evidence="9 10">
    <name type="scientific">Lacibacter sediminis</name>
    <dbReference type="NCBI Taxonomy" id="2760713"/>
    <lineage>
        <taxon>Bacteria</taxon>
        <taxon>Pseudomonadati</taxon>
        <taxon>Bacteroidota</taxon>
        <taxon>Chitinophagia</taxon>
        <taxon>Chitinophagales</taxon>
        <taxon>Chitinophagaceae</taxon>
        <taxon>Lacibacter</taxon>
    </lineage>
</organism>
<keyword evidence="5" id="KW-0378">Hydrolase</keyword>
<comment type="similarity">
    <text evidence="2">Belongs to the sulfatase family.</text>
</comment>
<dbReference type="InterPro" id="IPR000917">
    <property type="entry name" value="Sulfatase_N"/>
</dbReference>
<evidence type="ECO:0000256" key="6">
    <source>
        <dbReference type="ARBA" id="ARBA00022837"/>
    </source>
</evidence>